<dbReference type="PANTHER" id="PTHR11417">
    <property type="entry name" value="SOMATOTROPIN,PROLACTIN"/>
    <property type="match status" value="1"/>
</dbReference>
<dbReference type="InterPro" id="IPR001400">
    <property type="entry name" value="Somatotropin/Prolactin"/>
</dbReference>
<dbReference type="GO" id="GO:0005615">
    <property type="term" value="C:extracellular space"/>
    <property type="evidence" value="ECO:0007669"/>
    <property type="project" value="TreeGrafter"/>
</dbReference>
<dbReference type="InterPro" id="IPR009079">
    <property type="entry name" value="4_helix_cytokine-like_core"/>
</dbReference>
<dbReference type="GeneTree" id="ENSGT00950000182818"/>
<feature type="chain" id="PRO_5034634079" evidence="8">
    <location>
        <begin position="28"/>
        <end position="236"/>
    </location>
</feature>
<dbReference type="OrthoDB" id="9945472at2759"/>
<keyword evidence="5 8" id="KW-0732">Signal</keyword>
<gene>
    <name evidence="9" type="primary">LOC108921486</name>
</gene>
<dbReference type="PROSITE" id="PS00266">
    <property type="entry name" value="SOMATOTROPIN_1"/>
    <property type="match status" value="1"/>
</dbReference>
<dbReference type="GO" id="GO:0060396">
    <property type="term" value="P:growth hormone receptor signaling pathway"/>
    <property type="evidence" value="ECO:0007669"/>
    <property type="project" value="TreeGrafter"/>
</dbReference>
<comment type="subcellular location">
    <subcellularLocation>
        <location evidence="1 7">Secreted</location>
    </subcellularLocation>
</comment>
<evidence type="ECO:0000256" key="8">
    <source>
        <dbReference type="SAM" id="SignalP"/>
    </source>
</evidence>
<evidence type="ECO:0000256" key="4">
    <source>
        <dbReference type="ARBA" id="ARBA00022702"/>
    </source>
</evidence>
<dbReference type="GO" id="GO:0005131">
    <property type="term" value="F:growth hormone receptor binding"/>
    <property type="evidence" value="ECO:0007669"/>
    <property type="project" value="TreeGrafter"/>
</dbReference>
<protein>
    <submittedName>
        <fullName evidence="9">Somatolactin beta</fullName>
    </submittedName>
</protein>
<dbReference type="PANTHER" id="PTHR11417:SF3">
    <property type="entry name" value="SOMATOLACTIN ALPHA ISOFORM X1-RELATED"/>
    <property type="match status" value="1"/>
</dbReference>
<proteinExistence type="inferred from homology"/>
<keyword evidence="4 7" id="KW-0372">Hormone</keyword>
<evidence type="ECO:0000256" key="5">
    <source>
        <dbReference type="ARBA" id="ARBA00022729"/>
    </source>
</evidence>
<keyword evidence="3" id="KW-0964">Secreted</keyword>
<dbReference type="Pfam" id="PF00103">
    <property type="entry name" value="Hormone_1"/>
    <property type="match status" value="1"/>
</dbReference>
<name>A0A8C9SII6_SCLFO</name>
<evidence type="ECO:0000256" key="2">
    <source>
        <dbReference type="ARBA" id="ARBA00008474"/>
    </source>
</evidence>
<dbReference type="GO" id="GO:0046427">
    <property type="term" value="P:positive regulation of receptor signaling pathway via JAK-STAT"/>
    <property type="evidence" value="ECO:0007669"/>
    <property type="project" value="TreeGrafter"/>
</dbReference>
<dbReference type="GO" id="GO:0048513">
    <property type="term" value="P:animal organ development"/>
    <property type="evidence" value="ECO:0007669"/>
    <property type="project" value="TreeGrafter"/>
</dbReference>
<evidence type="ECO:0000256" key="1">
    <source>
        <dbReference type="ARBA" id="ARBA00004613"/>
    </source>
</evidence>
<dbReference type="GO" id="GO:0031667">
    <property type="term" value="P:response to nutrient levels"/>
    <property type="evidence" value="ECO:0007669"/>
    <property type="project" value="TreeGrafter"/>
</dbReference>
<keyword evidence="6" id="KW-1015">Disulfide bond</keyword>
<dbReference type="GO" id="GO:0070186">
    <property type="term" value="F:growth hormone activity"/>
    <property type="evidence" value="ECO:0007669"/>
    <property type="project" value="TreeGrafter"/>
</dbReference>
<feature type="signal peptide" evidence="8">
    <location>
        <begin position="1"/>
        <end position="27"/>
    </location>
</feature>
<reference evidence="9" key="2">
    <citation type="submission" date="2025-08" db="UniProtKB">
        <authorList>
            <consortium name="Ensembl"/>
        </authorList>
    </citation>
    <scope>IDENTIFICATION</scope>
</reference>
<keyword evidence="10" id="KW-1185">Reference proteome</keyword>
<dbReference type="SUPFAM" id="SSF47266">
    <property type="entry name" value="4-helical cytokines"/>
    <property type="match status" value="1"/>
</dbReference>
<reference evidence="9" key="3">
    <citation type="submission" date="2025-09" db="UniProtKB">
        <authorList>
            <consortium name="Ensembl"/>
        </authorList>
    </citation>
    <scope>IDENTIFICATION</scope>
</reference>
<accession>A0A8C9SII6</accession>
<evidence type="ECO:0000256" key="6">
    <source>
        <dbReference type="ARBA" id="ARBA00023157"/>
    </source>
</evidence>
<evidence type="ECO:0000256" key="7">
    <source>
        <dbReference type="RuleBase" id="RU003618"/>
    </source>
</evidence>
<dbReference type="Proteomes" id="UP000694397">
    <property type="component" value="Chromosome 25"/>
</dbReference>
<dbReference type="PROSITE" id="PS00338">
    <property type="entry name" value="SOMATOTROPIN_2"/>
    <property type="match status" value="1"/>
</dbReference>
<evidence type="ECO:0000313" key="10">
    <source>
        <dbReference type="Proteomes" id="UP000694397"/>
    </source>
</evidence>
<dbReference type="GO" id="GO:0045927">
    <property type="term" value="P:positive regulation of growth"/>
    <property type="evidence" value="ECO:0007669"/>
    <property type="project" value="TreeGrafter"/>
</dbReference>
<dbReference type="Gene3D" id="1.20.1250.10">
    <property type="match status" value="1"/>
</dbReference>
<organism evidence="9 10">
    <name type="scientific">Scleropages formosus</name>
    <name type="common">Asian bonytongue</name>
    <name type="synonym">Osteoglossum formosum</name>
    <dbReference type="NCBI Taxonomy" id="113540"/>
    <lineage>
        <taxon>Eukaryota</taxon>
        <taxon>Metazoa</taxon>
        <taxon>Chordata</taxon>
        <taxon>Craniata</taxon>
        <taxon>Vertebrata</taxon>
        <taxon>Euteleostomi</taxon>
        <taxon>Actinopterygii</taxon>
        <taxon>Neopterygii</taxon>
        <taxon>Teleostei</taxon>
        <taxon>Osteoglossocephala</taxon>
        <taxon>Osteoglossomorpha</taxon>
        <taxon>Osteoglossiformes</taxon>
        <taxon>Osteoglossidae</taxon>
        <taxon>Scleropages</taxon>
    </lineage>
</organism>
<dbReference type="InterPro" id="IPR018116">
    <property type="entry name" value="Somatotropin_CS"/>
</dbReference>
<reference evidence="9 10" key="1">
    <citation type="submission" date="2019-04" db="EMBL/GenBank/DDBJ databases">
        <authorList>
            <consortium name="Wellcome Sanger Institute Data Sharing"/>
        </authorList>
    </citation>
    <scope>NUCLEOTIDE SEQUENCE [LARGE SCALE GENOMIC DNA]</scope>
</reference>
<sequence>RVMYTVKMHVVQCCVWLLLWFGGGTLGQPLECRAGADVGRRCASIPLDKLLERVVQHAELIYRLSEESCALFEEMFIPLAVRTQHIRGGNTCTSPAFSVPGSKGEVQQISDKWLLHTVLILIQSWIEPLFTLQDTLDRYDNAPNVLLNKTKWVSSKLVSLEQGVTVLIRKMLDEGALTMESHQSWMIESSEPADMVESVTKDYAVLTCFKKDAHKVETFLKLLRCRQTQGLSCFPI</sequence>
<dbReference type="AlphaFoldDB" id="A0A8C9SII6"/>
<dbReference type="PRINTS" id="PR00836">
    <property type="entry name" value="SOMATOTROPIN"/>
</dbReference>
<evidence type="ECO:0000256" key="3">
    <source>
        <dbReference type="ARBA" id="ARBA00022525"/>
    </source>
</evidence>
<comment type="similarity">
    <text evidence="2 7">Belongs to the somatotropin/prolactin family.</text>
</comment>
<dbReference type="Ensembl" id="ENSSFOT00015035521.2">
    <property type="protein sequence ID" value="ENSSFOP00015035137.2"/>
    <property type="gene ID" value="ENSSFOG00015022359.2"/>
</dbReference>
<evidence type="ECO:0000313" key="9">
    <source>
        <dbReference type="Ensembl" id="ENSSFOP00015035137.2"/>
    </source>
</evidence>